<dbReference type="AlphaFoldDB" id="A0AAN4YGW4"/>
<name>A0AAN4YGW4_ASPOZ</name>
<feature type="region of interest" description="Disordered" evidence="1">
    <location>
        <begin position="124"/>
        <end position="145"/>
    </location>
</feature>
<evidence type="ECO:0000256" key="1">
    <source>
        <dbReference type="SAM" id="MobiDB-lite"/>
    </source>
</evidence>
<proteinExistence type="predicted"/>
<gene>
    <name evidence="2" type="ORF">Aory04_000640800</name>
</gene>
<protein>
    <submittedName>
        <fullName evidence="2">Unnamed protein product</fullName>
    </submittedName>
</protein>
<dbReference type="Proteomes" id="UP001165205">
    <property type="component" value="Unassembled WGS sequence"/>
</dbReference>
<evidence type="ECO:0000313" key="3">
    <source>
        <dbReference type="Proteomes" id="UP001165205"/>
    </source>
</evidence>
<reference evidence="2" key="1">
    <citation type="submission" date="2023-04" db="EMBL/GenBank/DDBJ databases">
        <title>Aspergillus oryzae NBRC 4228.</title>
        <authorList>
            <person name="Ichikawa N."/>
            <person name="Sato H."/>
            <person name="Tonouchi N."/>
        </authorList>
    </citation>
    <scope>NUCLEOTIDE SEQUENCE</scope>
    <source>
        <strain evidence="2">NBRC 4228</strain>
    </source>
</reference>
<comment type="caution">
    <text evidence="2">The sequence shown here is derived from an EMBL/GenBank/DDBJ whole genome shotgun (WGS) entry which is preliminary data.</text>
</comment>
<organism evidence="2 3">
    <name type="scientific">Aspergillus oryzae</name>
    <name type="common">Yellow koji mold</name>
    <dbReference type="NCBI Taxonomy" id="5062"/>
    <lineage>
        <taxon>Eukaryota</taxon>
        <taxon>Fungi</taxon>
        <taxon>Dikarya</taxon>
        <taxon>Ascomycota</taxon>
        <taxon>Pezizomycotina</taxon>
        <taxon>Eurotiomycetes</taxon>
        <taxon>Eurotiomycetidae</taxon>
        <taxon>Eurotiales</taxon>
        <taxon>Aspergillaceae</taxon>
        <taxon>Aspergillus</taxon>
        <taxon>Aspergillus subgen. Circumdati</taxon>
    </lineage>
</organism>
<dbReference type="EMBL" id="BSYA01000069">
    <property type="protein sequence ID" value="GMG30316.1"/>
    <property type="molecule type" value="Genomic_DNA"/>
</dbReference>
<feature type="compositionally biased region" description="Low complexity" evidence="1">
    <location>
        <begin position="134"/>
        <end position="145"/>
    </location>
</feature>
<evidence type="ECO:0000313" key="2">
    <source>
        <dbReference type="EMBL" id="GMG30316.1"/>
    </source>
</evidence>
<sequence length="451" mass="50579">MNRASDLTSGLCHPMIPPTTSFSRLELVPYVTEAFFPLRKREIRAHACVDVSAFSGLEILNRMISTTEAEAASLGLMLVSKSCSVGGPFTRCLIEAAKLPNWSDLMKAWKSSALSHSIPKHVRNLSKWQQRPQSPRSLPIEPSSSPSLTDILAPFPPDDFTLFDNAELIASWLTPSPSLLAVPTLLPAGDFPETSVIDRWSTKQLLQSIKSYPRMFARSRRTSFIHHRLYDVYLPEAIQDAFTVSASYYTKTAATEDTILRIVEAKTATLIRQNHQENTLEELLAAVQALLIFHIIQLFDGDVRQRSIAERNMDTLRAWTMQLQVRAGELGPTPTWQEWILAESIRRTIIISILIEGLYSVLKVGHCTIVRALSVLPFTSGAALWNLTTDASWLAQSHRLGSDTVLYGDFARAFENGRVLGKLDEFEKTLLAPCMGERYREMLTLEDQWCG</sequence>
<accession>A0AAN4YGW4</accession>